<dbReference type="Proteomes" id="UP000799770">
    <property type="component" value="Unassembled WGS sequence"/>
</dbReference>
<sequence>MKQEEEHPTFVKIIGMLPMAMVSAVAQPAARYTDQAFNSVMQKLGLLSLDENKENQ</sequence>
<evidence type="ECO:0000313" key="1">
    <source>
        <dbReference type="EMBL" id="KAF2109502.1"/>
    </source>
</evidence>
<evidence type="ECO:0000313" key="2">
    <source>
        <dbReference type="Proteomes" id="UP000799770"/>
    </source>
</evidence>
<organism evidence="1 2">
    <name type="scientific">Lophiotrema nucula</name>
    <dbReference type="NCBI Taxonomy" id="690887"/>
    <lineage>
        <taxon>Eukaryota</taxon>
        <taxon>Fungi</taxon>
        <taxon>Dikarya</taxon>
        <taxon>Ascomycota</taxon>
        <taxon>Pezizomycotina</taxon>
        <taxon>Dothideomycetes</taxon>
        <taxon>Pleosporomycetidae</taxon>
        <taxon>Pleosporales</taxon>
        <taxon>Lophiotremataceae</taxon>
        <taxon>Lophiotrema</taxon>
    </lineage>
</organism>
<keyword evidence="2" id="KW-1185">Reference proteome</keyword>
<accession>A0A6A5YQY2</accession>
<protein>
    <submittedName>
        <fullName evidence="1">Uncharacterized protein</fullName>
    </submittedName>
</protein>
<name>A0A6A5YQY2_9PLEO</name>
<dbReference type="OrthoDB" id="3796057at2759"/>
<dbReference type="EMBL" id="ML977342">
    <property type="protein sequence ID" value="KAF2109502.1"/>
    <property type="molecule type" value="Genomic_DNA"/>
</dbReference>
<gene>
    <name evidence="1" type="ORF">BDV96DRAFT_585698</name>
</gene>
<reference evidence="1" key="1">
    <citation type="journal article" date="2020" name="Stud. Mycol.">
        <title>101 Dothideomycetes genomes: a test case for predicting lifestyles and emergence of pathogens.</title>
        <authorList>
            <person name="Haridas S."/>
            <person name="Albert R."/>
            <person name="Binder M."/>
            <person name="Bloem J."/>
            <person name="Labutti K."/>
            <person name="Salamov A."/>
            <person name="Andreopoulos B."/>
            <person name="Baker S."/>
            <person name="Barry K."/>
            <person name="Bills G."/>
            <person name="Bluhm B."/>
            <person name="Cannon C."/>
            <person name="Castanera R."/>
            <person name="Culley D."/>
            <person name="Daum C."/>
            <person name="Ezra D."/>
            <person name="Gonzalez J."/>
            <person name="Henrissat B."/>
            <person name="Kuo A."/>
            <person name="Liang C."/>
            <person name="Lipzen A."/>
            <person name="Lutzoni F."/>
            <person name="Magnuson J."/>
            <person name="Mondo S."/>
            <person name="Nolan M."/>
            <person name="Ohm R."/>
            <person name="Pangilinan J."/>
            <person name="Park H.-J."/>
            <person name="Ramirez L."/>
            <person name="Alfaro M."/>
            <person name="Sun H."/>
            <person name="Tritt A."/>
            <person name="Yoshinaga Y."/>
            <person name="Zwiers L.-H."/>
            <person name="Turgeon B."/>
            <person name="Goodwin S."/>
            <person name="Spatafora J."/>
            <person name="Crous P."/>
            <person name="Grigoriev I."/>
        </authorList>
    </citation>
    <scope>NUCLEOTIDE SEQUENCE</scope>
    <source>
        <strain evidence="1">CBS 627.86</strain>
    </source>
</reference>
<proteinExistence type="predicted"/>
<dbReference type="AlphaFoldDB" id="A0A6A5YQY2"/>